<evidence type="ECO:0000313" key="1">
    <source>
        <dbReference type="EMBL" id="KFE52438.1"/>
    </source>
</evidence>
<evidence type="ECO:0000313" key="2">
    <source>
        <dbReference type="Proteomes" id="UP000028643"/>
    </source>
</evidence>
<organism evidence="1 2">
    <name type="scientific">Pseudomonas syringae</name>
    <dbReference type="NCBI Taxonomy" id="317"/>
    <lineage>
        <taxon>Bacteria</taxon>
        <taxon>Pseudomonadati</taxon>
        <taxon>Pseudomonadota</taxon>
        <taxon>Gammaproteobacteria</taxon>
        <taxon>Pseudomonadales</taxon>
        <taxon>Pseudomonadaceae</taxon>
        <taxon>Pseudomonas</taxon>
    </lineage>
</organism>
<protein>
    <submittedName>
        <fullName evidence="1">Uncharacterized protein</fullName>
    </submittedName>
</protein>
<dbReference type="AlphaFoldDB" id="A0A085VAH5"/>
<comment type="caution">
    <text evidence="1">The sequence shown here is derived from an EMBL/GenBank/DDBJ whole genome shotgun (WGS) entry which is preliminary data.</text>
</comment>
<gene>
    <name evidence="1" type="ORF">IV02_08375</name>
</gene>
<accession>A0A085VAH5</accession>
<dbReference type="Proteomes" id="UP000028643">
    <property type="component" value="Unassembled WGS sequence"/>
</dbReference>
<dbReference type="EMBL" id="JPQT01000097">
    <property type="protein sequence ID" value="KFE52438.1"/>
    <property type="molecule type" value="Genomic_DNA"/>
</dbReference>
<sequence>MTTAGTNSQLRRDLVGISSDLKWSSVELLRIADRLEAAGNSADAQAILRMIQVFQGGEERLTLIADLARADAVGSQSEERFYVEL</sequence>
<name>A0A085VAH5_PSESX</name>
<proteinExistence type="predicted"/>
<reference evidence="1 2" key="1">
    <citation type="submission" date="2014-07" db="EMBL/GenBank/DDBJ databases">
        <title>Draft Genome Sequences of Environmental Pseudomonas syringae strains.</title>
        <authorList>
            <person name="Baltrus D.A."/>
            <person name="Berge O."/>
            <person name="Morris C."/>
        </authorList>
    </citation>
    <scope>NUCLEOTIDE SEQUENCE [LARGE SCALE GENOMIC DNA]</scope>
    <source>
        <strain evidence="1 2">CEB003</strain>
    </source>
</reference>
<dbReference type="PATRIC" id="fig|317.174.peg.1714"/>